<organism evidence="1 2">
    <name type="scientific">Mesorhizobium argentiipisi</name>
    <dbReference type="NCBI Taxonomy" id="3015175"/>
    <lineage>
        <taxon>Bacteria</taxon>
        <taxon>Pseudomonadati</taxon>
        <taxon>Pseudomonadota</taxon>
        <taxon>Alphaproteobacteria</taxon>
        <taxon>Hyphomicrobiales</taxon>
        <taxon>Phyllobacteriaceae</taxon>
        <taxon>Mesorhizobium</taxon>
    </lineage>
</organism>
<sequence>MAATWRIRWPFLALRTAFFLVVAIPNSGESSVLQHAIRAAKTLSSANPKTAALAIRHFAGK</sequence>
<dbReference type="Proteomes" id="UP001366503">
    <property type="component" value="Unassembled WGS sequence"/>
</dbReference>
<evidence type="ECO:0000313" key="2">
    <source>
        <dbReference type="Proteomes" id="UP001366503"/>
    </source>
</evidence>
<gene>
    <name evidence="1" type="ORF">O7A05_21205</name>
</gene>
<reference evidence="1 2" key="1">
    <citation type="submission" date="2022-12" db="EMBL/GenBank/DDBJ databases">
        <authorList>
            <person name="Muema E."/>
        </authorList>
    </citation>
    <scope>NUCLEOTIDE SEQUENCE [LARGE SCALE GENOMIC DNA]</scope>
    <source>
        <strain evidence="2">1330</strain>
    </source>
</reference>
<protein>
    <submittedName>
        <fullName evidence="1">Uncharacterized protein</fullName>
    </submittedName>
</protein>
<dbReference type="RefSeq" id="WP_337095055.1">
    <property type="nucleotide sequence ID" value="NZ_JAPYKO010000016.1"/>
</dbReference>
<comment type="caution">
    <text evidence="1">The sequence shown here is derived from an EMBL/GenBank/DDBJ whole genome shotgun (WGS) entry which is preliminary data.</text>
</comment>
<proteinExistence type="predicted"/>
<evidence type="ECO:0000313" key="1">
    <source>
        <dbReference type="EMBL" id="MEI9404659.1"/>
    </source>
</evidence>
<accession>A0ABU8KIR2</accession>
<name>A0ABU8KIR2_9HYPH</name>
<dbReference type="EMBL" id="JAPYKO010000016">
    <property type="protein sequence ID" value="MEI9404659.1"/>
    <property type="molecule type" value="Genomic_DNA"/>
</dbReference>
<keyword evidence="2" id="KW-1185">Reference proteome</keyword>